<gene>
    <name evidence="3" type="ORF">RCF65_12465</name>
</gene>
<evidence type="ECO:0000313" key="3">
    <source>
        <dbReference type="EMBL" id="MDQ7176777.1"/>
    </source>
</evidence>
<accession>A0ABD5AZB7</accession>
<organism evidence="3 4">
    <name type="scientific">Staphylococcus chromogenes</name>
    <name type="common">Staphylococcus hyicus subsp. chromogenes</name>
    <dbReference type="NCBI Taxonomy" id="46126"/>
    <lineage>
        <taxon>Bacteria</taxon>
        <taxon>Bacillati</taxon>
        <taxon>Bacillota</taxon>
        <taxon>Bacilli</taxon>
        <taxon>Bacillales</taxon>
        <taxon>Staphylococcaceae</taxon>
        <taxon>Staphylococcus</taxon>
    </lineage>
</organism>
<comment type="caution">
    <text evidence="3">The sequence shown here is derived from an EMBL/GenBank/DDBJ whole genome shotgun (WGS) entry which is preliminary data.</text>
</comment>
<feature type="compositionally biased region" description="Polar residues" evidence="1">
    <location>
        <begin position="29"/>
        <end position="40"/>
    </location>
</feature>
<proteinExistence type="predicted"/>
<sequence length="135" mass="14940">MAKKFNYKLPSMVALTLFGTAFTAHQANAAEQPQNQSNHKNVLDDQTALKQAEKAKSEVTQSTTNVSGTQTYQGPTQVQPKQDTQSTTYDTSLDEMSTYNEISSNQKQQSLSTDDANQNQTNSVTKNQQEETNDL</sequence>
<evidence type="ECO:0000256" key="2">
    <source>
        <dbReference type="SAM" id="SignalP"/>
    </source>
</evidence>
<feature type="region of interest" description="Disordered" evidence="1">
    <location>
        <begin position="29"/>
        <end position="135"/>
    </location>
</feature>
<evidence type="ECO:0000256" key="1">
    <source>
        <dbReference type="SAM" id="MobiDB-lite"/>
    </source>
</evidence>
<feature type="chain" id="PRO_5044783322" evidence="2">
    <location>
        <begin position="30"/>
        <end position="135"/>
    </location>
</feature>
<dbReference type="AlphaFoldDB" id="A0ABD5AZB7"/>
<reference evidence="3 4" key="1">
    <citation type="submission" date="2023-08" db="EMBL/GenBank/DDBJ databases">
        <title>Whole genome sequencing of Staphylococcus chromogenes NNSch 2386.</title>
        <authorList>
            <person name="Kropotov V.S."/>
            <person name="Boriskina E.V."/>
            <person name="Gordinskaya N.A."/>
            <person name="Shkurkina I.S."/>
            <person name="Kryazhev D.V."/>
            <person name="Alekseeva A.E."/>
            <person name="Makhova M.A."/>
        </authorList>
    </citation>
    <scope>NUCLEOTIDE SEQUENCE [LARGE SCALE GENOMIC DNA]</scope>
    <source>
        <strain evidence="3 4">NNSch 2386</strain>
    </source>
</reference>
<keyword evidence="2" id="KW-0732">Signal</keyword>
<dbReference type="Proteomes" id="UP001240157">
    <property type="component" value="Unassembled WGS sequence"/>
</dbReference>
<feature type="signal peptide" evidence="2">
    <location>
        <begin position="1"/>
        <end position="29"/>
    </location>
</feature>
<protein>
    <submittedName>
        <fullName evidence="3">Mannosyl-glycoprotein endo-beta-N-acetylglucosamidase</fullName>
    </submittedName>
</protein>
<evidence type="ECO:0000313" key="4">
    <source>
        <dbReference type="Proteomes" id="UP001240157"/>
    </source>
</evidence>
<feature type="non-terminal residue" evidence="3">
    <location>
        <position position="135"/>
    </location>
</feature>
<name>A0ABD5AZB7_STACR</name>
<feature type="compositionally biased region" description="Polar residues" evidence="1">
    <location>
        <begin position="58"/>
        <end position="127"/>
    </location>
</feature>
<dbReference type="EMBL" id="JAVGJF010000420">
    <property type="protein sequence ID" value="MDQ7176777.1"/>
    <property type="molecule type" value="Genomic_DNA"/>
</dbReference>